<accession>A0A0J6CUV3</accession>
<dbReference type="STRING" id="157733.AB986_20790"/>
<dbReference type="AlphaFoldDB" id="A0A0J6CUV3"/>
<gene>
    <name evidence="1" type="ORF">AB986_20790</name>
</gene>
<keyword evidence="2" id="KW-1185">Reference proteome</keyword>
<organism evidence="1 2">
    <name type="scientific">Guptibacillus hwajinpoensis</name>
    <dbReference type="NCBI Taxonomy" id="208199"/>
    <lineage>
        <taxon>Bacteria</taxon>
        <taxon>Bacillati</taxon>
        <taxon>Bacillota</taxon>
        <taxon>Bacilli</taxon>
        <taxon>Bacillales</taxon>
        <taxon>Guptibacillaceae</taxon>
        <taxon>Guptibacillus</taxon>
    </lineage>
</organism>
<dbReference type="Proteomes" id="UP000035996">
    <property type="component" value="Unassembled WGS sequence"/>
</dbReference>
<dbReference type="InterPro" id="IPR040983">
    <property type="entry name" value="Bact_RF_family5"/>
</dbReference>
<dbReference type="RefSeq" id="WP_048313587.1">
    <property type="nucleotide sequence ID" value="NZ_CP119526.1"/>
</dbReference>
<sequence length="265" mass="31356">MLLKEKLEQFKHVHVQKPDKVFTLYLNTDRRDADRQNGEWKIQLKNGFRNFEDYIKQSGNKQELANFEKVKEKVQDELDRIENDLNRGLVIIASSDDQIWFVERTQVPVETNLYWEEEAQLDQLNELEEKYPNTGIILVHYDYVRILETELGFLTKSEEYAWDPDEDNWRKYEGTTGNENISGNGSTAQRELYEDRIKANRERWYKSMAAKLDKKAKTRQWEKIYVAGEKEEASELNELMNKEGIVVGKNYADKRDDEVITSLVS</sequence>
<dbReference type="Pfam" id="PF18846">
    <property type="entry name" value="baeRF_family5"/>
    <property type="match status" value="1"/>
</dbReference>
<comment type="caution">
    <text evidence="1">The sequence shown here is derived from an EMBL/GenBank/DDBJ whole genome shotgun (WGS) entry which is preliminary data.</text>
</comment>
<evidence type="ECO:0000313" key="1">
    <source>
        <dbReference type="EMBL" id="KMM35889.1"/>
    </source>
</evidence>
<protein>
    <submittedName>
        <fullName evidence="1">Uncharacterized protein</fullName>
    </submittedName>
</protein>
<evidence type="ECO:0000313" key="2">
    <source>
        <dbReference type="Proteomes" id="UP000035996"/>
    </source>
</evidence>
<reference evidence="1" key="1">
    <citation type="submission" date="2015-06" db="EMBL/GenBank/DDBJ databases">
        <authorList>
            <person name="Liu B."/>
            <person name="Wang J."/>
            <person name="Zhu Y."/>
            <person name="Liu G."/>
            <person name="Chen Q."/>
            <person name="Zheng C."/>
            <person name="Che J."/>
            <person name="Ge C."/>
            <person name="Shi H."/>
            <person name="Pan Z."/>
            <person name="Liu X."/>
        </authorList>
    </citation>
    <scope>NUCLEOTIDE SEQUENCE [LARGE SCALE GENOMIC DNA]</scope>
    <source>
        <strain evidence="1">DSM 16346</strain>
    </source>
</reference>
<name>A0A0J6CUV3_9BACL</name>
<proteinExistence type="predicted"/>
<dbReference type="EMBL" id="LELK01000015">
    <property type="protein sequence ID" value="KMM35889.1"/>
    <property type="molecule type" value="Genomic_DNA"/>
</dbReference>
<dbReference type="OrthoDB" id="5241360at2"/>